<dbReference type="KEGG" id="celz:E5225_12425"/>
<evidence type="ECO:0000313" key="4">
    <source>
        <dbReference type="EMBL" id="QCB95388.1"/>
    </source>
</evidence>
<accession>A0A4P7SNH2</accession>
<feature type="domain" description="FHA" evidence="3">
    <location>
        <begin position="104"/>
        <end position="156"/>
    </location>
</feature>
<dbReference type="EMBL" id="CP039291">
    <property type="protein sequence ID" value="QCB95388.1"/>
    <property type="molecule type" value="Genomic_DNA"/>
</dbReference>
<dbReference type="AlphaFoldDB" id="A0A4P7SNH2"/>
<feature type="region of interest" description="Disordered" evidence="2">
    <location>
        <begin position="1"/>
        <end position="76"/>
    </location>
</feature>
<dbReference type="InterPro" id="IPR000253">
    <property type="entry name" value="FHA_dom"/>
</dbReference>
<reference evidence="4 5" key="1">
    <citation type="submission" date="2019-04" db="EMBL/GenBank/DDBJ databases">
        <title>Isolation and identification of Cellulomonas shaoxiangyii sp. Nov. isolated from feces of the Tibetan antelopes (Pantholops hodgsonii) in the Qinghai-Tibet plateau of China.</title>
        <authorList>
            <person name="Tian Z."/>
        </authorList>
    </citation>
    <scope>NUCLEOTIDE SEQUENCE [LARGE SCALE GENOMIC DNA]</scope>
    <source>
        <strain evidence="4 5">Z28</strain>
    </source>
</reference>
<proteinExistence type="predicted"/>
<dbReference type="CDD" id="cd00060">
    <property type="entry name" value="FHA"/>
    <property type="match status" value="1"/>
</dbReference>
<keyword evidence="1" id="KW-0597">Phosphoprotein</keyword>
<dbReference type="PROSITE" id="PS50006">
    <property type="entry name" value="FHA_DOMAIN"/>
    <property type="match status" value="1"/>
</dbReference>
<dbReference type="InterPro" id="IPR008984">
    <property type="entry name" value="SMAD_FHA_dom_sf"/>
</dbReference>
<evidence type="ECO:0000256" key="1">
    <source>
        <dbReference type="ARBA" id="ARBA00022553"/>
    </source>
</evidence>
<protein>
    <submittedName>
        <fullName evidence="4">FHA domain-containing protein</fullName>
    </submittedName>
</protein>
<feature type="compositionally biased region" description="Low complexity" evidence="2">
    <location>
        <begin position="21"/>
        <end position="33"/>
    </location>
</feature>
<evidence type="ECO:0000313" key="5">
    <source>
        <dbReference type="Proteomes" id="UP000296469"/>
    </source>
</evidence>
<feature type="compositionally biased region" description="Low complexity" evidence="2">
    <location>
        <begin position="1"/>
        <end position="12"/>
    </location>
</feature>
<dbReference type="Proteomes" id="UP000296469">
    <property type="component" value="Chromosome"/>
</dbReference>
<dbReference type="Pfam" id="PF00498">
    <property type="entry name" value="FHA"/>
    <property type="match status" value="1"/>
</dbReference>
<name>A0A4P7SNH2_9CELL</name>
<sequence>MPAQPALAAPGALPLPPQHPAPAATVPATPPRAGVDAALPVPDPLATVAEPPAADVPTTLGAPRLPATDDAEADAERTVVRPRAVRWRLRLDDGRVVPLERPLVVIGRRPPETDGTTQVVALPDTTRTLSKTHARLELRDGTWWVTDLGSTNGVVVADADGAQRLLPRGEPARVPARVRLGDVGMVLEQRTGRAR</sequence>
<dbReference type="SUPFAM" id="SSF49879">
    <property type="entry name" value="SMAD/FHA domain"/>
    <property type="match status" value="1"/>
</dbReference>
<dbReference type="SMART" id="SM00240">
    <property type="entry name" value="FHA"/>
    <property type="match status" value="1"/>
</dbReference>
<evidence type="ECO:0000259" key="3">
    <source>
        <dbReference type="PROSITE" id="PS50006"/>
    </source>
</evidence>
<keyword evidence="5" id="KW-1185">Reference proteome</keyword>
<organism evidence="4 5">
    <name type="scientific">Cellulomonas shaoxiangyii</name>
    <dbReference type="NCBI Taxonomy" id="2566013"/>
    <lineage>
        <taxon>Bacteria</taxon>
        <taxon>Bacillati</taxon>
        <taxon>Actinomycetota</taxon>
        <taxon>Actinomycetes</taxon>
        <taxon>Micrococcales</taxon>
        <taxon>Cellulomonadaceae</taxon>
        <taxon>Cellulomonas</taxon>
    </lineage>
</organism>
<gene>
    <name evidence="4" type="ORF">E5225_12425</name>
</gene>
<dbReference type="Gene3D" id="2.60.200.20">
    <property type="match status" value="1"/>
</dbReference>
<evidence type="ECO:0000256" key="2">
    <source>
        <dbReference type="SAM" id="MobiDB-lite"/>
    </source>
</evidence>